<dbReference type="OrthoDB" id="2930561at2759"/>
<gene>
    <name evidence="1" type="ORF">K435DRAFT_649790</name>
</gene>
<name>A0A4S8MNA6_DENBC</name>
<feature type="non-terminal residue" evidence="1">
    <location>
        <position position="1"/>
    </location>
</feature>
<proteinExistence type="predicted"/>
<evidence type="ECO:0000313" key="2">
    <source>
        <dbReference type="Proteomes" id="UP000297245"/>
    </source>
</evidence>
<dbReference type="EMBL" id="ML179059">
    <property type="protein sequence ID" value="THV04201.1"/>
    <property type="molecule type" value="Genomic_DNA"/>
</dbReference>
<dbReference type="Proteomes" id="UP000297245">
    <property type="component" value="Unassembled WGS sequence"/>
</dbReference>
<protein>
    <recommendedName>
        <fullName evidence="3">Myb-like domain-containing protein</fullName>
    </recommendedName>
</protein>
<evidence type="ECO:0008006" key="3">
    <source>
        <dbReference type="Google" id="ProtNLM"/>
    </source>
</evidence>
<evidence type="ECO:0000313" key="1">
    <source>
        <dbReference type="EMBL" id="THV04201.1"/>
    </source>
</evidence>
<sequence>HSEWTESDCNALLTYVEEKKASSENSKGFKNSFWQGCAVVLNQKRTAGGPKTWTACRSKWQRDVSLFIRLNAFR</sequence>
<accession>A0A4S8MNA6</accession>
<keyword evidence="2" id="KW-1185">Reference proteome</keyword>
<organism evidence="1 2">
    <name type="scientific">Dendrothele bispora (strain CBS 962.96)</name>
    <dbReference type="NCBI Taxonomy" id="1314807"/>
    <lineage>
        <taxon>Eukaryota</taxon>
        <taxon>Fungi</taxon>
        <taxon>Dikarya</taxon>
        <taxon>Basidiomycota</taxon>
        <taxon>Agaricomycotina</taxon>
        <taxon>Agaricomycetes</taxon>
        <taxon>Agaricomycetidae</taxon>
        <taxon>Agaricales</taxon>
        <taxon>Agaricales incertae sedis</taxon>
        <taxon>Dendrothele</taxon>
    </lineage>
</organism>
<dbReference type="AlphaFoldDB" id="A0A4S8MNA6"/>
<reference evidence="1 2" key="1">
    <citation type="journal article" date="2019" name="Nat. Ecol. Evol.">
        <title>Megaphylogeny resolves global patterns of mushroom evolution.</title>
        <authorList>
            <person name="Varga T."/>
            <person name="Krizsan K."/>
            <person name="Foldi C."/>
            <person name="Dima B."/>
            <person name="Sanchez-Garcia M."/>
            <person name="Sanchez-Ramirez S."/>
            <person name="Szollosi G.J."/>
            <person name="Szarkandi J.G."/>
            <person name="Papp V."/>
            <person name="Albert L."/>
            <person name="Andreopoulos W."/>
            <person name="Angelini C."/>
            <person name="Antonin V."/>
            <person name="Barry K.W."/>
            <person name="Bougher N.L."/>
            <person name="Buchanan P."/>
            <person name="Buyck B."/>
            <person name="Bense V."/>
            <person name="Catcheside P."/>
            <person name="Chovatia M."/>
            <person name="Cooper J."/>
            <person name="Damon W."/>
            <person name="Desjardin D."/>
            <person name="Finy P."/>
            <person name="Geml J."/>
            <person name="Haridas S."/>
            <person name="Hughes K."/>
            <person name="Justo A."/>
            <person name="Karasinski D."/>
            <person name="Kautmanova I."/>
            <person name="Kiss B."/>
            <person name="Kocsube S."/>
            <person name="Kotiranta H."/>
            <person name="LaButti K.M."/>
            <person name="Lechner B.E."/>
            <person name="Liimatainen K."/>
            <person name="Lipzen A."/>
            <person name="Lukacs Z."/>
            <person name="Mihaltcheva S."/>
            <person name="Morgado L.N."/>
            <person name="Niskanen T."/>
            <person name="Noordeloos M.E."/>
            <person name="Ohm R.A."/>
            <person name="Ortiz-Santana B."/>
            <person name="Ovrebo C."/>
            <person name="Racz N."/>
            <person name="Riley R."/>
            <person name="Savchenko A."/>
            <person name="Shiryaev A."/>
            <person name="Soop K."/>
            <person name="Spirin V."/>
            <person name="Szebenyi C."/>
            <person name="Tomsovsky M."/>
            <person name="Tulloss R.E."/>
            <person name="Uehling J."/>
            <person name="Grigoriev I.V."/>
            <person name="Vagvolgyi C."/>
            <person name="Papp T."/>
            <person name="Martin F.M."/>
            <person name="Miettinen O."/>
            <person name="Hibbett D.S."/>
            <person name="Nagy L.G."/>
        </authorList>
    </citation>
    <scope>NUCLEOTIDE SEQUENCE [LARGE SCALE GENOMIC DNA]</scope>
    <source>
        <strain evidence="1 2">CBS 962.96</strain>
    </source>
</reference>